<dbReference type="CDD" id="cd21037">
    <property type="entry name" value="MLKL_NTD"/>
    <property type="match status" value="1"/>
</dbReference>
<dbReference type="EMBL" id="CM016554">
    <property type="protein sequence ID" value="TKW28011.1"/>
    <property type="molecule type" value="Genomic_DNA"/>
</dbReference>
<dbReference type="OMA" id="CHCAAGH"/>
<reference evidence="3" key="1">
    <citation type="submission" date="2019-03" db="EMBL/GenBank/DDBJ databases">
        <title>WGS assembly of Setaria viridis.</title>
        <authorList>
            <person name="Huang P."/>
            <person name="Jenkins J."/>
            <person name="Grimwood J."/>
            <person name="Barry K."/>
            <person name="Healey A."/>
            <person name="Mamidi S."/>
            <person name="Sreedasyam A."/>
            <person name="Shu S."/>
            <person name="Feldman M."/>
            <person name="Wu J."/>
            <person name="Yu Y."/>
            <person name="Chen C."/>
            <person name="Johnson J."/>
            <person name="Rokhsar D."/>
            <person name="Baxter I."/>
            <person name="Schmutz J."/>
            <person name="Brutnell T."/>
            <person name="Kellogg E."/>
        </authorList>
    </citation>
    <scope>NUCLEOTIDE SEQUENCE [LARGE SCALE GENOMIC DNA]</scope>
</reference>
<evidence type="ECO:0000313" key="4">
    <source>
        <dbReference type="Proteomes" id="UP000298652"/>
    </source>
</evidence>
<gene>
    <name evidence="3" type="ORF">SEVIR_3G295900v2</name>
</gene>
<feature type="compositionally biased region" description="Basic and acidic residues" evidence="1">
    <location>
        <begin position="151"/>
        <end position="161"/>
    </location>
</feature>
<dbReference type="Pfam" id="PF22215">
    <property type="entry name" value="MLKL_N"/>
    <property type="match status" value="1"/>
</dbReference>
<dbReference type="InterPro" id="IPR036537">
    <property type="entry name" value="Adaptor_Cbl_N_dom_sf"/>
</dbReference>
<protein>
    <recommendedName>
        <fullName evidence="2">Mixed lineage kinase domain-containing protein</fullName>
    </recommendedName>
</protein>
<feature type="region of interest" description="Disordered" evidence="1">
    <location>
        <begin position="134"/>
        <end position="174"/>
    </location>
</feature>
<dbReference type="AlphaFoldDB" id="A0A4U6VEQ5"/>
<dbReference type="PANTHER" id="PTHR35832">
    <property type="entry name" value="OS12G0248400 PROTEIN-RELATED"/>
    <property type="match status" value="1"/>
</dbReference>
<feature type="compositionally biased region" description="Low complexity" evidence="1">
    <location>
        <begin position="134"/>
        <end position="149"/>
    </location>
</feature>
<evidence type="ECO:0000256" key="1">
    <source>
        <dbReference type="SAM" id="MobiDB-lite"/>
    </source>
</evidence>
<dbReference type="Gene3D" id="1.20.930.20">
    <property type="entry name" value="Adaptor protein Cbl, N-terminal domain"/>
    <property type="match status" value="1"/>
</dbReference>
<keyword evidence="4" id="KW-1185">Reference proteome</keyword>
<dbReference type="InterPro" id="IPR059179">
    <property type="entry name" value="MLKL-like_MCAfunc"/>
</dbReference>
<accession>A0A4U6VEQ5</accession>
<dbReference type="Proteomes" id="UP000298652">
    <property type="component" value="Chromosome 3"/>
</dbReference>
<dbReference type="PANTHER" id="PTHR35832:SF6">
    <property type="entry name" value="EXPRESSED PROTEIN"/>
    <property type="match status" value="1"/>
</dbReference>
<name>A0A4U6VEQ5_SETVI</name>
<evidence type="ECO:0000313" key="3">
    <source>
        <dbReference type="EMBL" id="TKW28011.1"/>
    </source>
</evidence>
<dbReference type="GO" id="GO:0007166">
    <property type="term" value="P:cell surface receptor signaling pathway"/>
    <property type="evidence" value="ECO:0007669"/>
    <property type="project" value="InterPro"/>
</dbReference>
<sequence>MEPLSNVRTIVGIAQDILAAVETASRNKTRCGRVARRVRRLRDVLELDGAEAGTTTDAAMRSLLEELEEALCRALQQVRRCQRTGFLRALVVAGGRMADPLDEVERDIDRCVQDLGLASYVRIARLEKRLRQQSVAASSSDDEVATASVPDDNKADRSGAEKDDEEDATAAEDVTATGVPLRMVAAGMREHGHEIVMLPSHGHAHGYCYWHFSHGHATGTCDCWHYYAGCPSDAASYYIQYSPYPSIFSDDNPNACSII</sequence>
<proteinExistence type="predicted"/>
<feature type="domain" description="Mixed lineage kinase" evidence="2">
    <location>
        <begin position="8"/>
        <end position="142"/>
    </location>
</feature>
<dbReference type="InterPro" id="IPR054000">
    <property type="entry name" value="MLKL_N"/>
</dbReference>
<dbReference type="Gramene" id="TKW28011">
    <property type="protein sequence ID" value="TKW28011"/>
    <property type="gene ID" value="SEVIR_3G295900v2"/>
</dbReference>
<evidence type="ECO:0000259" key="2">
    <source>
        <dbReference type="Pfam" id="PF22215"/>
    </source>
</evidence>
<organism evidence="3 4">
    <name type="scientific">Setaria viridis</name>
    <name type="common">Green bristlegrass</name>
    <name type="synonym">Setaria italica subsp. viridis</name>
    <dbReference type="NCBI Taxonomy" id="4556"/>
    <lineage>
        <taxon>Eukaryota</taxon>
        <taxon>Viridiplantae</taxon>
        <taxon>Streptophyta</taxon>
        <taxon>Embryophyta</taxon>
        <taxon>Tracheophyta</taxon>
        <taxon>Spermatophyta</taxon>
        <taxon>Magnoliopsida</taxon>
        <taxon>Liliopsida</taxon>
        <taxon>Poales</taxon>
        <taxon>Poaceae</taxon>
        <taxon>PACMAD clade</taxon>
        <taxon>Panicoideae</taxon>
        <taxon>Panicodae</taxon>
        <taxon>Paniceae</taxon>
        <taxon>Cenchrinae</taxon>
        <taxon>Setaria</taxon>
    </lineage>
</organism>